<feature type="transmembrane region" description="Helical" evidence="1">
    <location>
        <begin position="7"/>
        <end position="27"/>
    </location>
</feature>
<sequence length="353" mass="41729">MNKVKIALIHFVLWTLYISLYVSLYSYGDNFFSAAYETTVSYVIIASFFYLHSEWLLPVFFERKRYKGYAGMLIVLYTYCIGLKYFFAFIFDPWIFDQESTIKDDPIGKFLIISTLQWLNFAAFSLAFWFTKKYFRDQKKEREKERIKLENSALRAKLNPHFLFNVLDSFRIESEKVLPNLSRAIESLIYIIRSSIIEPGPDGMIPFMREIKAIQCYISIFKKRFPDNNICFSLQIFGGRNYVILPHILREFVENALKYGDYRDPNHRIMIIVKVENDCLYFKANNKKNGNFSEVSTGMGLKNIKKYIKLGYPNNHILKINDTPQYFDVELIIEELNLSTGQNKKSNCYDDEY</sequence>
<feature type="transmembrane region" description="Helical" evidence="1">
    <location>
        <begin position="69"/>
        <end position="90"/>
    </location>
</feature>
<dbReference type="Proteomes" id="UP000286246">
    <property type="component" value="Unassembled WGS sequence"/>
</dbReference>
<proteinExistence type="predicted"/>
<dbReference type="SUPFAM" id="SSF55874">
    <property type="entry name" value="ATPase domain of HSP90 chaperone/DNA topoisomerase II/histidine kinase"/>
    <property type="match status" value="1"/>
</dbReference>
<name>A0A420B6X7_SPHD1</name>
<keyword evidence="1" id="KW-1133">Transmembrane helix</keyword>
<feature type="transmembrane region" description="Helical" evidence="1">
    <location>
        <begin position="39"/>
        <end position="57"/>
    </location>
</feature>
<comment type="caution">
    <text evidence="3">The sequence shown here is derived from an EMBL/GenBank/DDBJ whole genome shotgun (WGS) entry which is preliminary data.</text>
</comment>
<evidence type="ECO:0000313" key="4">
    <source>
        <dbReference type="Proteomes" id="UP000286246"/>
    </source>
</evidence>
<dbReference type="EMBL" id="RAPY01000002">
    <property type="protein sequence ID" value="RKE52422.1"/>
    <property type="molecule type" value="Genomic_DNA"/>
</dbReference>
<reference evidence="3 4" key="1">
    <citation type="submission" date="2018-09" db="EMBL/GenBank/DDBJ databases">
        <title>Genomic Encyclopedia of Type Strains, Phase III (KMG-III): the genomes of soil and plant-associated and newly described type strains.</title>
        <authorList>
            <person name="Whitman W."/>
        </authorList>
    </citation>
    <scope>NUCLEOTIDE SEQUENCE [LARGE SCALE GENOMIC DNA]</scope>
    <source>
        <strain evidence="3 4">CECT 7938</strain>
    </source>
</reference>
<dbReference type="InterPro" id="IPR010559">
    <property type="entry name" value="Sig_transdc_His_kin_internal"/>
</dbReference>
<keyword evidence="1" id="KW-0472">Membrane</keyword>
<dbReference type="GO" id="GO:0000155">
    <property type="term" value="F:phosphorelay sensor kinase activity"/>
    <property type="evidence" value="ECO:0007669"/>
    <property type="project" value="InterPro"/>
</dbReference>
<dbReference type="Pfam" id="PF06580">
    <property type="entry name" value="His_kinase"/>
    <property type="match status" value="1"/>
</dbReference>
<dbReference type="AlphaFoldDB" id="A0A420B6X7"/>
<feature type="domain" description="Signal transduction histidine kinase internal region" evidence="2">
    <location>
        <begin position="150"/>
        <end position="227"/>
    </location>
</feature>
<dbReference type="InterPro" id="IPR050640">
    <property type="entry name" value="Bact_2-comp_sensor_kinase"/>
</dbReference>
<keyword evidence="4" id="KW-1185">Reference proteome</keyword>
<dbReference type="PANTHER" id="PTHR34220:SF7">
    <property type="entry name" value="SENSOR HISTIDINE KINASE YPDA"/>
    <property type="match status" value="1"/>
</dbReference>
<keyword evidence="1" id="KW-0812">Transmembrane</keyword>
<dbReference type="RefSeq" id="WP_120259463.1">
    <property type="nucleotide sequence ID" value="NZ_RAPY01000002.1"/>
</dbReference>
<keyword evidence="3" id="KW-0418">Kinase</keyword>
<accession>A0A420B6X7</accession>
<dbReference type="InterPro" id="IPR036890">
    <property type="entry name" value="HATPase_C_sf"/>
</dbReference>
<organism evidence="3 4">
    <name type="scientific">Sphingobacterium detergens</name>
    <dbReference type="NCBI Taxonomy" id="1145106"/>
    <lineage>
        <taxon>Bacteria</taxon>
        <taxon>Pseudomonadati</taxon>
        <taxon>Bacteroidota</taxon>
        <taxon>Sphingobacteriia</taxon>
        <taxon>Sphingobacteriales</taxon>
        <taxon>Sphingobacteriaceae</taxon>
        <taxon>Sphingobacterium</taxon>
    </lineage>
</organism>
<keyword evidence="3" id="KW-0808">Transferase</keyword>
<dbReference type="PANTHER" id="PTHR34220">
    <property type="entry name" value="SENSOR HISTIDINE KINASE YPDA"/>
    <property type="match status" value="1"/>
</dbReference>
<gene>
    <name evidence="3" type="ORF">DFQ12_2658</name>
</gene>
<feature type="transmembrane region" description="Helical" evidence="1">
    <location>
        <begin position="110"/>
        <end position="130"/>
    </location>
</feature>
<evidence type="ECO:0000313" key="3">
    <source>
        <dbReference type="EMBL" id="RKE52422.1"/>
    </source>
</evidence>
<evidence type="ECO:0000256" key="1">
    <source>
        <dbReference type="SAM" id="Phobius"/>
    </source>
</evidence>
<dbReference type="OrthoDB" id="9792992at2"/>
<protein>
    <submittedName>
        <fullName evidence="3">Histidine kinase</fullName>
    </submittedName>
</protein>
<evidence type="ECO:0000259" key="2">
    <source>
        <dbReference type="Pfam" id="PF06580"/>
    </source>
</evidence>
<dbReference type="GO" id="GO:0016020">
    <property type="term" value="C:membrane"/>
    <property type="evidence" value="ECO:0007669"/>
    <property type="project" value="InterPro"/>
</dbReference>